<dbReference type="OrthoDB" id="7062869at2"/>
<dbReference type="Gene3D" id="3.10.450.50">
    <property type="match status" value="1"/>
</dbReference>
<keyword evidence="2" id="KW-0560">Oxidoreductase</keyword>
<sequence length="168" mass="19689">MQTPLLPIDEHRMLERFVHEEARLADESRFDEWEALWDENMRYWVPVVIDGQEPDPDRDVSIINDNRSRLATRLRQLRTGTRHSQAPRSILRRMLSNLTADKEENGEYRVAANFAIYEYQVQSVNQLNVWPGRVEYGLRQVDGQLRMFLKKVSLVHASGPLPSLSFLI</sequence>
<protein>
    <submittedName>
        <fullName evidence="3">3-phenylpropionate/cinnamic acid dioxygenase small subunit</fullName>
    </submittedName>
</protein>
<name>A0A4Q7NIY2_9BURK</name>
<dbReference type="AlphaFoldDB" id="A0A4Q7NIY2"/>
<keyword evidence="3" id="KW-0223">Dioxygenase</keyword>
<reference evidence="3 4" key="1">
    <citation type="submission" date="2019-02" db="EMBL/GenBank/DDBJ databases">
        <title>Genomic Encyclopedia of Type Strains, Phase IV (KMG-IV): sequencing the most valuable type-strain genomes for metagenomic binning, comparative biology and taxonomic classification.</title>
        <authorList>
            <person name="Goeker M."/>
        </authorList>
    </citation>
    <scope>NUCLEOTIDE SEQUENCE [LARGE SCALE GENOMIC DNA]</scope>
    <source>
        <strain evidence="3 4">K24</strain>
    </source>
</reference>
<comment type="caution">
    <text evidence="3">The sequence shown here is derived from an EMBL/GenBank/DDBJ whole genome shotgun (WGS) entry which is preliminary data.</text>
</comment>
<dbReference type="EMBL" id="SGXC01000001">
    <property type="protein sequence ID" value="RZS84838.1"/>
    <property type="molecule type" value="Genomic_DNA"/>
</dbReference>
<dbReference type="Pfam" id="PF00866">
    <property type="entry name" value="Ring_hydroxyl_B"/>
    <property type="match status" value="1"/>
</dbReference>
<evidence type="ECO:0000313" key="4">
    <source>
        <dbReference type="Proteomes" id="UP000292445"/>
    </source>
</evidence>
<dbReference type="GO" id="GO:0051213">
    <property type="term" value="F:dioxygenase activity"/>
    <property type="evidence" value="ECO:0007669"/>
    <property type="project" value="UniProtKB-KW"/>
</dbReference>
<comment type="similarity">
    <text evidence="1">Belongs to the bacterial ring-hydroxylating dioxygenase beta subunit family.</text>
</comment>
<dbReference type="Proteomes" id="UP000292445">
    <property type="component" value="Unassembled WGS sequence"/>
</dbReference>
<dbReference type="InterPro" id="IPR000391">
    <property type="entry name" value="Rng_hydr_dOase-bsu"/>
</dbReference>
<dbReference type="RefSeq" id="WP_130356162.1">
    <property type="nucleotide sequence ID" value="NZ_SGXC01000001.1"/>
</dbReference>
<dbReference type="SUPFAM" id="SSF54427">
    <property type="entry name" value="NTF2-like"/>
    <property type="match status" value="1"/>
</dbReference>
<organism evidence="3 4">
    <name type="scientific">Pigmentiphaga kullae</name>
    <dbReference type="NCBI Taxonomy" id="151784"/>
    <lineage>
        <taxon>Bacteria</taxon>
        <taxon>Pseudomonadati</taxon>
        <taxon>Pseudomonadota</taxon>
        <taxon>Betaproteobacteria</taxon>
        <taxon>Burkholderiales</taxon>
        <taxon>Alcaligenaceae</taxon>
        <taxon>Pigmentiphaga</taxon>
    </lineage>
</organism>
<keyword evidence="4" id="KW-1185">Reference proteome</keyword>
<dbReference type="PANTHER" id="PTHR41534">
    <property type="entry name" value="BLR3401 PROTEIN"/>
    <property type="match status" value="1"/>
</dbReference>
<proteinExistence type="inferred from homology"/>
<accession>A0A4Q7NIY2</accession>
<dbReference type="GO" id="GO:0019380">
    <property type="term" value="P:3-phenylpropionate catabolic process"/>
    <property type="evidence" value="ECO:0007669"/>
    <property type="project" value="TreeGrafter"/>
</dbReference>
<evidence type="ECO:0000256" key="1">
    <source>
        <dbReference type="ARBA" id="ARBA00009570"/>
    </source>
</evidence>
<evidence type="ECO:0000256" key="2">
    <source>
        <dbReference type="ARBA" id="ARBA00023002"/>
    </source>
</evidence>
<dbReference type="InterPro" id="IPR032710">
    <property type="entry name" value="NTF2-like_dom_sf"/>
</dbReference>
<dbReference type="PANTHER" id="PTHR41534:SF2">
    <property type="entry name" value="3-PHENYLPROPIONATE_CINNAMIC ACID DIOXYGENASE SUBUNIT BETA"/>
    <property type="match status" value="1"/>
</dbReference>
<evidence type="ECO:0000313" key="3">
    <source>
        <dbReference type="EMBL" id="RZS84838.1"/>
    </source>
</evidence>
<gene>
    <name evidence="3" type="ORF">EV675_0859</name>
</gene>